<comment type="caution">
    <text evidence="2">The sequence shown here is derived from an EMBL/GenBank/DDBJ whole genome shotgun (WGS) entry which is preliminary data.</text>
</comment>
<protein>
    <submittedName>
        <fullName evidence="2">Uncharacterized protein</fullName>
    </submittedName>
</protein>
<accession>A0A8H6FPP7</accession>
<feature type="compositionally biased region" description="Acidic residues" evidence="1">
    <location>
        <begin position="91"/>
        <end position="103"/>
    </location>
</feature>
<proteinExistence type="predicted"/>
<dbReference type="GeneID" id="59290972"/>
<reference evidence="2 3" key="1">
    <citation type="journal article" date="2020" name="Genomics">
        <title>Complete, high-quality genomes from long-read metagenomic sequencing of two wolf lichen thalli reveals enigmatic genome architecture.</title>
        <authorList>
            <person name="McKenzie S.K."/>
            <person name="Walston R.F."/>
            <person name="Allen J.L."/>
        </authorList>
    </citation>
    <scope>NUCLEOTIDE SEQUENCE [LARGE SCALE GENOMIC DNA]</scope>
    <source>
        <strain evidence="2">WasteWater2</strain>
    </source>
</reference>
<dbReference type="EMBL" id="JACCJC010000048">
    <property type="protein sequence ID" value="KAF6232441.1"/>
    <property type="molecule type" value="Genomic_DNA"/>
</dbReference>
<name>A0A8H6FPP7_9LECA</name>
<sequence length="460" mass="52868">MKPKQLVKQYWMFSAWLHHTLQGCSIVQPSPLKLSNMATDTEDDESDIGEIFGGEEPELQFTDGDGLRRLPSNEAPLLVGEWEGDGGGGGGEEEEEEEEEDSEAGLSEGEKRRRKRNGTDPLDLDSNRSVLLSECDETHMPDPGSCNVPCNNSYKIDCHCECETCMFKHLNDNPPNHRKFKKLLRRNFRSAGSNALTDPLRRNFRARRPYDYTQDSATQPCTEMIPWGVNIRKWNKPCPNKRRRERGRYDGKVLPCDEVFCDGDLNALSERCERRHGSGLPDALWDQVKFPTDDGPVRPYVCESHIQDTKDYFHMGAHADNLYKSHLVRFCKVHEAELLAKRPESTCTCRNVDFTRWQCRSCFQEKVEKLQRHFRRRVNPRWRGCADTSVTNGKFYQRDWKGVRRMLQREHPCLKGHCGRPRLKGLVRNEVLDCRCCGGHIVQPLRRSSRLAGAAGRGIC</sequence>
<dbReference type="PROSITE" id="PS51257">
    <property type="entry name" value="PROKAR_LIPOPROTEIN"/>
    <property type="match status" value="1"/>
</dbReference>
<organism evidence="2 3">
    <name type="scientific">Letharia columbiana</name>
    <dbReference type="NCBI Taxonomy" id="112416"/>
    <lineage>
        <taxon>Eukaryota</taxon>
        <taxon>Fungi</taxon>
        <taxon>Dikarya</taxon>
        <taxon>Ascomycota</taxon>
        <taxon>Pezizomycotina</taxon>
        <taxon>Lecanoromycetes</taxon>
        <taxon>OSLEUM clade</taxon>
        <taxon>Lecanoromycetidae</taxon>
        <taxon>Lecanorales</taxon>
        <taxon>Lecanorineae</taxon>
        <taxon>Parmeliaceae</taxon>
        <taxon>Letharia</taxon>
    </lineage>
</organism>
<dbReference type="OrthoDB" id="5334351at2759"/>
<keyword evidence="3" id="KW-1185">Reference proteome</keyword>
<evidence type="ECO:0000256" key="1">
    <source>
        <dbReference type="SAM" id="MobiDB-lite"/>
    </source>
</evidence>
<gene>
    <name evidence="2" type="ORF">HO173_009320</name>
</gene>
<evidence type="ECO:0000313" key="2">
    <source>
        <dbReference type="EMBL" id="KAF6232441.1"/>
    </source>
</evidence>
<evidence type="ECO:0000313" key="3">
    <source>
        <dbReference type="Proteomes" id="UP000578531"/>
    </source>
</evidence>
<dbReference type="Proteomes" id="UP000578531">
    <property type="component" value="Unassembled WGS sequence"/>
</dbReference>
<feature type="region of interest" description="Disordered" evidence="1">
    <location>
        <begin position="61"/>
        <end position="128"/>
    </location>
</feature>
<dbReference type="AlphaFoldDB" id="A0A8H6FPP7"/>
<dbReference type="RefSeq" id="XP_037161868.1">
    <property type="nucleotide sequence ID" value="XM_037311211.1"/>
</dbReference>